<comment type="caution">
    <text evidence="1">The sequence shown here is derived from an EMBL/GenBank/DDBJ whole genome shotgun (WGS) entry which is preliminary data.</text>
</comment>
<evidence type="ECO:0000313" key="1">
    <source>
        <dbReference type="EMBL" id="CAG7837818.1"/>
    </source>
</evidence>
<organism evidence="1 2">
    <name type="scientific">Allacma fusca</name>
    <dbReference type="NCBI Taxonomy" id="39272"/>
    <lineage>
        <taxon>Eukaryota</taxon>
        <taxon>Metazoa</taxon>
        <taxon>Ecdysozoa</taxon>
        <taxon>Arthropoda</taxon>
        <taxon>Hexapoda</taxon>
        <taxon>Collembola</taxon>
        <taxon>Symphypleona</taxon>
        <taxon>Sminthuridae</taxon>
        <taxon>Allacma</taxon>
    </lineage>
</organism>
<evidence type="ECO:0000313" key="2">
    <source>
        <dbReference type="Proteomes" id="UP000708208"/>
    </source>
</evidence>
<gene>
    <name evidence="1" type="ORF">AFUS01_LOCUS46870</name>
</gene>
<dbReference type="Proteomes" id="UP000708208">
    <property type="component" value="Unassembled WGS sequence"/>
</dbReference>
<protein>
    <submittedName>
        <fullName evidence="1">Uncharacterized protein</fullName>
    </submittedName>
</protein>
<keyword evidence="2" id="KW-1185">Reference proteome</keyword>
<dbReference type="AlphaFoldDB" id="A0A8J2LTI7"/>
<accession>A0A8J2LTI7</accession>
<proteinExistence type="predicted"/>
<name>A0A8J2LTI7_9HEXA</name>
<sequence length="69" mass="7565">MFGREIKKLELQFGLLSSGSNGTALIAPGLLAIPHPSHASQACFLVFIFEDLVFVSKQIFQGEFSADFF</sequence>
<dbReference type="EMBL" id="CAJVCH010571546">
    <property type="protein sequence ID" value="CAG7837818.1"/>
    <property type="molecule type" value="Genomic_DNA"/>
</dbReference>
<reference evidence="1" key="1">
    <citation type="submission" date="2021-06" db="EMBL/GenBank/DDBJ databases">
        <authorList>
            <person name="Hodson N. C."/>
            <person name="Mongue J. A."/>
            <person name="Jaron S. K."/>
        </authorList>
    </citation>
    <scope>NUCLEOTIDE SEQUENCE</scope>
</reference>